<accession>A0A2P2KQX9</accession>
<dbReference type="AlphaFoldDB" id="A0A2P2KQX9"/>
<reference evidence="1" key="1">
    <citation type="submission" date="2018-02" db="EMBL/GenBank/DDBJ databases">
        <title>Rhizophora mucronata_Transcriptome.</title>
        <authorList>
            <person name="Meera S.P."/>
            <person name="Sreeshan A."/>
            <person name="Augustine A."/>
        </authorList>
    </citation>
    <scope>NUCLEOTIDE SEQUENCE</scope>
    <source>
        <tissue evidence="1">Leaf</tissue>
    </source>
</reference>
<dbReference type="EMBL" id="GGEC01027603">
    <property type="protein sequence ID" value="MBX08087.1"/>
    <property type="molecule type" value="Transcribed_RNA"/>
</dbReference>
<sequence length="75" mass="8317">MLIIDCNYQNLPSPLQLANNRCTLSSVSPVLVLKAEKNGQTRLNTSSSIPPASICSHLIHVKYSFLSVVIYNWLT</sequence>
<dbReference type="GO" id="GO:0016301">
    <property type="term" value="F:kinase activity"/>
    <property type="evidence" value="ECO:0007669"/>
    <property type="project" value="UniProtKB-KW"/>
</dbReference>
<proteinExistence type="predicted"/>
<name>A0A2P2KQX9_RHIMU</name>
<keyword evidence="1" id="KW-0418">Kinase</keyword>
<keyword evidence="1" id="KW-0808">Transferase</keyword>
<protein>
    <submittedName>
        <fullName evidence="1">UMP-CMP kinase isoform X2</fullName>
    </submittedName>
</protein>
<organism evidence="1">
    <name type="scientific">Rhizophora mucronata</name>
    <name type="common">Asiatic mangrove</name>
    <dbReference type="NCBI Taxonomy" id="61149"/>
    <lineage>
        <taxon>Eukaryota</taxon>
        <taxon>Viridiplantae</taxon>
        <taxon>Streptophyta</taxon>
        <taxon>Embryophyta</taxon>
        <taxon>Tracheophyta</taxon>
        <taxon>Spermatophyta</taxon>
        <taxon>Magnoliopsida</taxon>
        <taxon>eudicotyledons</taxon>
        <taxon>Gunneridae</taxon>
        <taxon>Pentapetalae</taxon>
        <taxon>rosids</taxon>
        <taxon>fabids</taxon>
        <taxon>Malpighiales</taxon>
        <taxon>Rhizophoraceae</taxon>
        <taxon>Rhizophora</taxon>
    </lineage>
</organism>
<evidence type="ECO:0000313" key="1">
    <source>
        <dbReference type="EMBL" id="MBX08087.1"/>
    </source>
</evidence>